<dbReference type="RefSeq" id="WP_150932776.1">
    <property type="nucleotide sequence ID" value="NZ_VYTZ01000003.1"/>
</dbReference>
<comment type="caution">
    <text evidence="1">The sequence shown here is derived from an EMBL/GenBank/DDBJ whole genome shotgun (WGS) entry which is preliminary data.</text>
</comment>
<reference evidence="1 2" key="1">
    <citation type="submission" date="2019-09" db="EMBL/GenBank/DDBJ databases">
        <title>Screening of Novel Bioactive Compounds from Soil-Associated.</title>
        <authorList>
            <person name="Gong X."/>
        </authorList>
    </citation>
    <scope>NUCLEOTIDE SEQUENCE [LARGE SCALE GENOMIC DNA]</scope>
    <source>
        <strain evidence="1 2">Gxj-6</strain>
    </source>
</reference>
<dbReference type="AlphaFoldDB" id="A0A5J5K5N2"/>
<dbReference type="EMBL" id="VYTZ01000003">
    <property type="protein sequence ID" value="KAA9379607.1"/>
    <property type="molecule type" value="Genomic_DNA"/>
</dbReference>
<proteinExistence type="predicted"/>
<evidence type="ECO:0000313" key="1">
    <source>
        <dbReference type="EMBL" id="KAA9379607.1"/>
    </source>
</evidence>
<evidence type="ECO:0000313" key="2">
    <source>
        <dbReference type="Proteomes" id="UP000327011"/>
    </source>
</evidence>
<keyword evidence="2" id="KW-1185">Reference proteome</keyword>
<dbReference type="Proteomes" id="UP000327011">
    <property type="component" value="Unassembled WGS sequence"/>
</dbReference>
<name>A0A5J5K5N2_9ACTN</name>
<evidence type="ECO:0008006" key="3">
    <source>
        <dbReference type="Google" id="ProtNLM"/>
    </source>
</evidence>
<accession>A0A5J5K5N2</accession>
<gene>
    <name evidence="1" type="ORF">F5972_08095</name>
</gene>
<organism evidence="1 2">
    <name type="scientific">Microbispora cellulosiformans</name>
    <dbReference type="NCBI Taxonomy" id="2614688"/>
    <lineage>
        <taxon>Bacteria</taxon>
        <taxon>Bacillati</taxon>
        <taxon>Actinomycetota</taxon>
        <taxon>Actinomycetes</taxon>
        <taxon>Streptosporangiales</taxon>
        <taxon>Streptosporangiaceae</taxon>
        <taxon>Microbispora</taxon>
    </lineage>
</organism>
<sequence length="273" mass="29373">MTLHPGPCEPWPVDLCCELPDDLDPAIIQRWQMVATQVLFALSGRRWGPSCPITVRPCRRSCLDGPGLPITVRWGSAGPWVPYIGSDGLWRNASICGCGSDCSCGQLCEVRLAGPVHDIASVTVDGQELVPEAYRVDSPALLVRTDGECWPSCQNMAAPCGEPGTFCVTYRTGLPLDAAAIAAVSELTCQLVLACLPPGTKGCGTCRLPGNVTRVIRQGVQVDMADPTTIFAEGRTGLPLVDLWLQTVNPDRLHSPARVYSPDVRPPRVTMWP</sequence>
<protein>
    <recommendedName>
        <fullName evidence="3">Head-to-tail adaptor</fullName>
    </recommendedName>
</protein>